<dbReference type="AlphaFoldDB" id="A0A0A1W5N2"/>
<accession>A0A0A1W5N2</accession>
<evidence type="ECO:0000313" key="2">
    <source>
        <dbReference type="Proteomes" id="UP000032305"/>
    </source>
</evidence>
<dbReference type="OrthoDB" id="7475362at2"/>
<dbReference type="eggNOG" id="ENOG503173B">
    <property type="taxonomic scope" value="Bacteria"/>
</dbReference>
<dbReference type="Proteomes" id="UP000032305">
    <property type="component" value="Unassembled WGS sequence"/>
</dbReference>
<dbReference type="RefSeq" id="WP_052811446.1">
    <property type="nucleotide sequence ID" value="NZ_BBPI01000035.1"/>
</dbReference>
<organism evidence="1 2">
    <name type="scientific">Sphingomonas parapaucimobilis NBRC 15100</name>
    <dbReference type="NCBI Taxonomy" id="1219049"/>
    <lineage>
        <taxon>Bacteria</taxon>
        <taxon>Pseudomonadati</taxon>
        <taxon>Pseudomonadota</taxon>
        <taxon>Alphaproteobacteria</taxon>
        <taxon>Sphingomonadales</taxon>
        <taxon>Sphingomonadaceae</taxon>
        <taxon>Sphingomonas</taxon>
    </lineage>
</organism>
<protein>
    <submittedName>
        <fullName evidence="1">Uncharacterized protein</fullName>
    </submittedName>
</protein>
<proteinExistence type="predicted"/>
<keyword evidence="2" id="KW-1185">Reference proteome</keyword>
<reference evidence="1 2" key="1">
    <citation type="submission" date="2014-11" db="EMBL/GenBank/DDBJ databases">
        <title>Whole genome shotgun sequence of Sphingomonas parapaucimobilis NBRC 15100.</title>
        <authorList>
            <person name="Katano-Makiyama Y."/>
            <person name="Hosoyama A."/>
            <person name="Hashimoto M."/>
            <person name="Hosoyama Y."/>
            <person name="Noguchi M."/>
            <person name="Numata M."/>
            <person name="Tsuchikane K."/>
            <person name="Hirakata S."/>
            <person name="Uohara A."/>
            <person name="Shimodaira J."/>
            <person name="Ohji S."/>
            <person name="Ichikawa N."/>
            <person name="Kimura A."/>
            <person name="Yamazoe A."/>
            <person name="Fujita N."/>
        </authorList>
    </citation>
    <scope>NUCLEOTIDE SEQUENCE [LARGE SCALE GENOMIC DNA]</scope>
    <source>
        <strain evidence="1 2">NBRC 15100</strain>
    </source>
</reference>
<sequence>MSAALPFDPAKVGIERKRFSTTQGEVLLTYAGQPMLQYGDTIRLVGRDYVGIPDEEWMPIARREAIVRGLAADLVNYDAHVVAVERAMLTALGHHRSAAEVAAMYRYAGITRHNRRVRGIDRLRTGDMITSRTHGEGRITRVGEDGCYVSVDDERAPVFVYFEEITSNAPYGERR</sequence>
<evidence type="ECO:0000313" key="1">
    <source>
        <dbReference type="EMBL" id="GAM00725.1"/>
    </source>
</evidence>
<name>A0A0A1W5N2_9SPHN</name>
<gene>
    <name evidence="1" type="ORF">SP5_035_01260</name>
</gene>
<comment type="caution">
    <text evidence="1">The sequence shown here is derived from an EMBL/GenBank/DDBJ whole genome shotgun (WGS) entry which is preliminary data.</text>
</comment>
<dbReference type="EMBL" id="BBPI01000035">
    <property type="protein sequence ID" value="GAM00725.1"/>
    <property type="molecule type" value="Genomic_DNA"/>
</dbReference>